<protein>
    <submittedName>
        <fullName evidence="7">MHS family MFS transporter</fullName>
    </submittedName>
</protein>
<dbReference type="GO" id="GO:0022857">
    <property type="term" value="F:transmembrane transporter activity"/>
    <property type="evidence" value="ECO:0007669"/>
    <property type="project" value="InterPro"/>
</dbReference>
<sequence length="442" mass="47491">MSYVSASSASGSAVHFDESVMRRVTFASIFGTALEAYDLYLFGTAAALIFAPLFFPAADPSVSILLSLTTFAISFVARPVGSIVLGHYGDRIGRKKLLFLTLVAMGLSTAAIGFLPTYASAGFVAPLLLCIFRFIQGFAYAGEYSGAVIMLLEHAPKEKRGFYAGLNNIGPVFGFIMSSGFFLGMSALMDDGDFLAWGWRIPFLASLLLLAVGIYVRARVPESPVFEKAKADGFKQTGKRLPISALFKEHTKVLLLACGANTCHFATFYIFTVFSLSYATKTLGLPRAEILFISMLAVATHLIAIPYAAARSDRIGRKKALIQGFLFIAVSIYPFWYLFNTASFFPMLLGSSLLMVAYSAVYGVIPSFTSELFPAEVRFSGSAIAYNIGGILGGGFAPLIAATLVAHFGSVYPTALLIAGLAMMSLVSVVFLPNTNARDLHD</sequence>
<keyword evidence="6" id="KW-0472">Membrane</keyword>
<dbReference type="InterPro" id="IPR011701">
    <property type="entry name" value="MFS"/>
</dbReference>
<keyword evidence="2" id="KW-0813">Transport</keyword>
<dbReference type="RefSeq" id="WP_137409334.1">
    <property type="nucleotide sequence ID" value="NZ_CP109970.1"/>
</dbReference>
<dbReference type="OrthoDB" id="9783227at2"/>
<name>A0A4Z1R1Q5_9HYPH</name>
<evidence type="ECO:0000256" key="1">
    <source>
        <dbReference type="ARBA" id="ARBA00004651"/>
    </source>
</evidence>
<dbReference type="InterPro" id="IPR036259">
    <property type="entry name" value="MFS_trans_sf"/>
</dbReference>
<reference evidence="7" key="1">
    <citation type="submission" date="2022-10" db="EMBL/GenBank/DDBJ databases">
        <title>Complete genome sequence of Agrobacterium salinitolerans CFBP5507.</title>
        <authorList>
            <person name="Tchabashvili S."/>
            <person name="Yen H.-C."/>
            <person name="Haryono M."/>
            <person name="Lin Y.-C."/>
            <person name="Lai E.-M."/>
            <person name="Kuo C.-H."/>
        </authorList>
    </citation>
    <scope>NUCLEOTIDE SEQUENCE</scope>
    <source>
        <strain evidence="7">CFBP5507</strain>
        <plasmid evidence="7">pAtCFBP5507a</plasmid>
    </source>
</reference>
<dbReference type="PROSITE" id="PS50850">
    <property type="entry name" value="MFS"/>
    <property type="match status" value="1"/>
</dbReference>
<keyword evidence="4" id="KW-0812">Transmembrane</keyword>
<geneLocation type="plasmid" evidence="7 8">
    <name>pAtCFBP5507a</name>
</geneLocation>
<keyword evidence="7" id="KW-0614">Plasmid</keyword>
<evidence type="ECO:0000313" key="8">
    <source>
        <dbReference type="Proteomes" id="UP000298735"/>
    </source>
</evidence>
<evidence type="ECO:0000256" key="6">
    <source>
        <dbReference type="ARBA" id="ARBA00023136"/>
    </source>
</evidence>
<evidence type="ECO:0000313" key="7">
    <source>
        <dbReference type="EMBL" id="UYZ11111.1"/>
    </source>
</evidence>
<evidence type="ECO:0000256" key="4">
    <source>
        <dbReference type="ARBA" id="ARBA00022692"/>
    </source>
</evidence>
<comment type="subcellular location">
    <subcellularLocation>
        <location evidence="1">Cell membrane</location>
        <topology evidence="1">Multi-pass membrane protein</topology>
    </subcellularLocation>
</comment>
<evidence type="ECO:0000256" key="5">
    <source>
        <dbReference type="ARBA" id="ARBA00022989"/>
    </source>
</evidence>
<evidence type="ECO:0000256" key="2">
    <source>
        <dbReference type="ARBA" id="ARBA00022448"/>
    </source>
</evidence>
<keyword evidence="3" id="KW-1003">Cell membrane</keyword>
<gene>
    <name evidence="7" type="ORF">CFBP5507_25150</name>
</gene>
<dbReference type="EMBL" id="CP109970">
    <property type="protein sequence ID" value="UYZ11111.1"/>
    <property type="molecule type" value="Genomic_DNA"/>
</dbReference>
<dbReference type="AlphaFoldDB" id="A0A4Z1R1Q5"/>
<dbReference type="Pfam" id="PF00083">
    <property type="entry name" value="Sugar_tr"/>
    <property type="match status" value="1"/>
</dbReference>
<dbReference type="KEGG" id="asal:CFBP5507_25150"/>
<keyword evidence="5" id="KW-1133">Transmembrane helix</keyword>
<dbReference type="GO" id="GO:0005886">
    <property type="term" value="C:plasma membrane"/>
    <property type="evidence" value="ECO:0007669"/>
    <property type="project" value="UniProtKB-SubCell"/>
</dbReference>
<proteinExistence type="predicted"/>
<accession>A0A4Z1R1Q5</accession>
<dbReference type="Gene3D" id="1.20.1250.20">
    <property type="entry name" value="MFS general substrate transporter like domains"/>
    <property type="match status" value="2"/>
</dbReference>
<organism evidence="7 8">
    <name type="scientific">Agrobacterium salinitolerans</name>
    <dbReference type="NCBI Taxonomy" id="1183413"/>
    <lineage>
        <taxon>Bacteria</taxon>
        <taxon>Pseudomonadati</taxon>
        <taxon>Pseudomonadota</taxon>
        <taxon>Alphaproteobacteria</taxon>
        <taxon>Hyphomicrobiales</taxon>
        <taxon>Rhizobiaceae</taxon>
        <taxon>Rhizobium/Agrobacterium group</taxon>
        <taxon>Agrobacterium</taxon>
    </lineage>
</organism>
<evidence type="ECO:0000256" key="3">
    <source>
        <dbReference type="ARBA" id="ARBA00022475"/>
    </source>
</evidence>
<dbReference type="CDD" id="cd17369">
    <property type="entry name" value="MFS_ShiA_like"/>
    <property type="match status" value="1"/>
</dbReference>
<dbReference type="SUPFAM" id="SSF103473">
    <property type="entry name" value="MFS general substrate transporter"/>
    <property type="match status" value="1"/>
</dbReference>
<dbReference type="Proteomes" id="UP000298735">
    <property type="component" value="Plasmid pAtCFBP5507a"/>
</dbReference>
<dbReference type="InterPro" id="IPR020846">
    <property type="entry name" value="MFS_dom"/>
</dbReference>
<dbReference type="PANTHER" id="PTHR43045:SF1">
    <property type="entry name" value="SHIKIMATE TRANSPORTER"/>
    <property type="match status" value="1"/>
</dbReference>
<dbReference type="PANTHER" id="PTHR43045">
    <property type="entry name" value="SHIKIMATE TRANSPORTER"/>
    <property type="match status" value="1"/>
</dbReference>
<dbReference type="Pfam" id="PF07690">
    <property type="entry name" value="MFS_1"/>
    <property type="match status" value="1"/>
</dbReference>
<dbReference type="InterPro" id="IPR005828">
    <property type="entry name" value="MFS_sugar_transport-like"/>
</dbReference>